<feature type="repeat" description="ANK" evidence="6">
    <location>
        <begin position="1266"/>
        <end position="1298"/>
    </location>
</feature>
<feature type="repeat" description="ANK" evidence="6">
    <location>
        <begin position="1401"/>
        <end position="1433"/>
    </location>
</feature>
<dbReference type="InterPro" id="IPR043145">
    <property type="entry name" value="Znf_ZZ_sf"/>
</dbReference>
<evidence type="ECO:0000259" key="8">
    <source>
        <dbReference type="SMART" id="SM00291"/>
    </source>
</evidence>
<dbReference type="SMART" id="SM00248">
    <property type="entry name" value="ANK"/>
    <property type="match status" value="16"/>
</dbReference>
<dbReference type="Pfam" id="PF13637">
    <property type="entry name" value="Ank_4"/>
    <property type="match status" value="1"/>
</dbReference>
<dbReference type="PRINTS" id="PR01415">
    <property type="entry name" value="ANKYRIN"/>
</dbReference>
<feature type="compositionally biased region" description="Basic and acidic residues" evidence="7">
    <location>
        <begin position="997"/>
        <end position="1010"/>
    </location>
</feature>
<feature type="compositionally biased region" description="Acidic residues" evidence="7">
    <location>
        <begin position="1788"/>
        <end position="1798"/>
    </location>
</feature>
<protein>
    <submittedName>
        <fullName evidence="9">2d590790-5598-4c06-8ad3-75fb68dc95c1</fullName>
    </submittedName>
</protein>
<feature type="compositionally biased region" description="Polar residues" evidence="7">
    <location>
        <begin position="1759"/>
        <end position="1769"/>
    </location>
</feature>
<proteinExistence type="predicted"/>
<dbReference type="Pfam" id="PF00023">
    <property type="entry name" value="Ank"/>
    <property type="match status" value="1"/>
</dbReference>
<dbReference type="Gene3D" id="1.25.40.20">
    <property type="entry name" value="Ankyrin repeat-containing domain"/>
    <property type="match status" value="4"/>
</dbReference>
<keyword evidence="5 6" id="KW-0040">ANK repeat</keyword>
<feature type="compositionally biased region" description="Acidic residues" evidence="7">
    <location>
        <begin position="1770"/>
        <end position="1780"/>
    </location>
</feature>
<dbReference type="InterPro" id="IPR002110">
    <property type="entry name" value="Ankyrin_rpt"/>
</dbReference>
<feature type="region of interest" description="Disordered" evidence="7">
    <location>
        <begin position="989"/>
        <end position="1010"/>
    </location>
</feature>
<gene>
    <name evidence="9" type="ORF">SCLTRI_LOCUS2187</name>
</gene>
<accession>A0A8H2ZPY8</accession>
<dbReference type="Gene3D" id="3.40.50.1820">
    <property type="entry name" value="alpha/beta hydrolase"/>
    <property type="match status" value="1"/>
</dbReference>
<keyword evidence="3" id="KW-0863">Zinc-finger</keyword>
<comment type="caution">
    <text evidence="9">The sequence shown here is derived from an EMBL/GenBank/DDBJ whole genome shotgun (WGS) entry which is preliminary data.</text>
</comment>
<evidence type="ECO:0000256" key="4">
    <source>
        <dbReference type="ARBA" id="ARBA00022833"/>
    </source>
</evidence>
<dbReference type="InterPro" id="IPR029058">
    <property type="entry name" value="AB_hydrolase_fold"/>
</dbReference>
<evidence type="ECO:0000256" key="2">
    <source>
        <dbReference type="ARBA" id="ARBA00022737"/>
    </source>
</evidence>
<evidence type="ECO:0000256" key="5">
    <source>
        <dbReference type="ARBA" id="ARBA00023043"/>
    </source>
</evidence>
<evidence type="ECO:0000256" key="6">
    <source>
        <dbReference type="PROSITE-ProRule" id="PRU00023"/>
    </source>
</evidence>
<feature type="compositionally biased region" description="Acidic residues" evidence="7">
    <location>
        <begin position="1747"/>
        <end position="1756"/>
    </location>
</feature>
<keyword evidence="10" id="KW-1185">Reference proteome</keyword>
<dbReference type="OrthoDB" id="341259at2759"/>
<dbReference type="InterPro" id="IPR000433">
    <property type="entry name" value="Znf_ZZ"/>
</dbReference>
<dbReference type="PANTHER" id="PTHR24198:SF165">
    <property type="entry name" value="ANKYRIN REPEAT-CONTAINING PROTEIN-RELATED"/>
    <property type="match status" value="1"/>
</dbReference>
<dbReference type="SUPFAM" id="SSF140860">
    <property type="entry name" value="Pseudo ankyrin repeat-like"/>
    <property type="match status" value="1"/>
</dbReference>
<evidence type="ECO:0000313" key="9">
    <source>
        <dbReference type="EMBL" id="CAD6442395.1"/>
    </source>
</evidence>
<keyword evidence="4" id="KW-0862">Zinc</keyword>
<feature type="repeat" description="ANK" evidence="6">
    <location>
        <begin position="1434"/>
        <end position="1466"/>
    </location>
</feature>
<dbReference type="PROSITE" id="PS50297">
    <property type="entry name" value="ANK_REP_REGION"/>
    <property type="match status" value="2"/>
</dbReference>
<evidence type="ECO:0000256" key="1">
    <source>
        <dbReference type="ARBA" id="ARBA00022723"/>
    </source>
</evidence>
<dbReference type="EMBL" id="CAJHIA010000008">
    <property type="protein sequence ID" value="CAD6442395.1"/>
    <property type="molecule type" value="Genomic_DNA"/>
</dbReference>
<dbReference type="SMART" id="SM00291">
    <property type="entry name" value="ZnF_ZZ"/>
    <property type="match status" value="1"/>
</dbReference>
<sequence length="1798" mass="202825">MAGLKIVINPSDTHTGVDVVAVHGFNGNEKDTWESDGGRNHSALAERWFFYFQTPRICTYGYDIASDSSNFFVRQGLRDEAIRLLSALTKLRSDGSKGRNIVFVGHDVGGILVKEALIIASSSSNIFLDIYQKTRGLLFFSCPHQIDSGSVTSRNSFRRLFEQKKNASFTLTEEFIHAMACLVEDVNVQFLDTGLQYRVALANVSSVSKQPKESIFSVNETTLAVPNTTTRRSNVVSETSHIRIAQEPLPIPLDIRWDEMVEFAANNDFPMEKLMLSHTSIIDLQLCKPTSLTNLEDEIFQNDKYLNWMKRSGMALLTIQCLEDTERMSAAIARNLDRLGDRRSTLACKYTGNIHASNWISRLLFTSSIFLEDNEYVKEALSEFWIRIRHFSGPSPQDMVHLWREILLSYNGNIFWVLQDVDSDVGALRELFDWLGLLGASSEARLKVIIVTRSQVTIQVDALPSEIIMIKEGQNSSQLTENLHLQRAQCEPELHGPEITSLAKWGDPESSISGKENLILFDEDTEVLKLVLQRPQLYTCQSIIRQRLSQYQDPAVRKANLHWLCSLDSKLASSEIQRLVSNSFLLSPKENPKATFKRIMDSLKFKDMAVRVLELLLHSFRSLTPGELTDVIISGSVREELEATSWTDILGESGLFPVVLVISHDRVQFSRECFRQLASSHIYDAHIDHLDERTTAQAHSRIAIMCVEHIRSAHSSKLNEGRRVKRGQHLQRHTEFLSYAARYWPNHSELAGNSILPEIEPFKGLVEQHELLEYWVNAYGDNLEPQEVRPDNVSLVSPLSIFAEHGLEHMLRGIISYCRSMPDFPKKCLFALELAARNGHIQVIQKLLALNLDEYTTFDTAIFLSIGWQNTDAAIALIKDVYNAPGRLINSSRVLSRAILMGMSEVVALLISLMADNDQHYEGIDLFEMAGISGRVEIVKILIERRSELQLMDEQDRDMVTCFQQALQHGHHELLQYLINSKFRHLITPRKPQQSKNENEQDTKSRHGDENSKVFQDLMVRAARLGQFKILESLLMIAEGEVQDDRDFLVELIDISVSQRRQKCFELLNQALSKLNQADESEYKYGIDTFKLMKIAIRNGDTTMFQTMLSLRWPFRGLSPDVLFEIRIENMEENDDSLDFLKLLLEKGTEVFGPQILGDALENAIGLAISKGRETVAQWLIKSIIGLDLAPAFNSPKFLSRTPLFRAAYYGKLGLAKLILEQTKANPNATSGDPREWKALHAAYDSVEMTRLLIAFKADINQKDLDGKTPLFLAMEQGFFDTAKELLKHKPELNILVEGDTELSLALKLSADQDGDIFNTLLDAGADPFLHSKATVDHPLLHSCVRLSKLAALKALLLLNFSLEDDETKETALNSISSATEASVINLLVKRGASILTRNKEGFTPLAIAVKEGNIEVTKCLLSLGANIDDPTNNCDTPIRISCRYCNLDMVKLLLEKGANVNEATDSILGTPFQATLLRETKDPTIIKCLLEHEQFDPNGKSSWWGCNLNLGCLLADVEVIDKLLELKAAVEVEDHMGRSPIHFALYRTVEHIERISKACSKDVDLLAAKDRMGRNALHFAVVSGRLNVVQYVLKDHKDFVKEADIDGWTPLLWAIRDCGLWDTESDQKVAIIEELIKQGADLSVKGKGLYRDWTPRKLAKYYGLGDEMDKLLTSSAANSLDEGEHGIIKGQKVDSAYCDACLMIIVDLFFQCEVCPEFCLCFKCFRSKTEIHNYNHEFVENRWAEEDFDESDPAEVQDSLSESMTGSSSDDEDEILDNGDEAREGVVDGDENLEEQY</sequence>
<dbReference type="SUPFAM" id="SSF53474">
    <property type="entry name" value="alpha/beta-Hydrolases"/>
    <property type="match status" value="1"/>
</dbReference>
<dbReference type="PANTHER" id="PTHR24198">
    <property type="entry name" value="ANKYRIN REPEAT AND PROTEIN KINASE DOMAIN-CONTAINING PROTEIN"/>
    <property type="match status" value="1"/>
</dbReference>
<dbReference type="SUPFAM" id="SSF57850">
    <property type="entry name" value="RING/U-box"/>
    <property type="match status" value="1"/>
</dbReference>
<organism evidence="9 10">
    <name type="scientific">Sclerotinia trifoliorum</name>
    <dbReference type="NCBI Taxonomy" id="28548"/>
    <lineage>
        <taxon>Eukaryota</taxon>
        <taxon>Fungi</taxon>
        <taxon>Dikarya</taxon>
        <taxon>Ascomycota</taxon>
        <taxon>Pezizomycotina</taxon>
        <taxon>Leotiomycetes</taxon>
        <taxon>Helotiales</taxon>
        <taxon>Sclerotiniaceae</taxon>
        <taxon>Sclerotinia</taxon>
    </lineage>
</organism>
<evidence type="ECO:0000256" key="3">
    <source>
        <dbReference type="ARBA" id="ARBA00022771"/>
    </source>
</evidence>
<dbReference type="GO" id="GO:0008270">
    <property type="term" value="F:zinc ion binding"/>
    <property type="evidence" value="ECO:0007669"/>
    <property type="project" value="UniProtKB-KW"/>
</dbReference>
<reference evidence="9" key="1">
    <citation type="submission" date="2020-10" db="EMBL/GenBank/DDBJ databases">
        <authorList>
            <person name="Kusch S."/>
        </authorList>
    </citation>
    <scope>NUCLEOTIDE SEQUENCE</scope>
    <source>
        <strain evidence="9">SwB9</strain>
    </source>
</reference>
<dbReference type="Proteomes" id="UP000624404">
    <property type="component" value="Unassembled WGS sequence"/>
</dbReference>
<dbReference type="PROSITE" id="PS50088">
    <property type="entry name" value="ANK_REPEAT"/>
    <property type="match status" value="3"/>
</dbReference>
<evidence type="ECO:0000313" key="10">
    <source>
        <dbReference type="Proteomes" id="UP000624404"/>
    </source>
</evidence>
<keyword evidence="1" id="KW-0479">Metal-binding</keyword>
<dbReference type="CDD" id="cd02249">
    <property type="entry name" value="ZZ"/>
    <property type="match status" value="1"/>
</dbReference>
<feature type="domain" description="ZZ-type" evidence="8">
    <location>
        <begin position="1693"/>
        <end position="1736"/>
    </location>
</feature>
<dbReference type="SUPFAM" id="SSF48403">
    <property type="entry name" value="Ankyrin repeat"/>
    <property type="match status" value="3"/>
</dbReference>
<feature type="region of interest" description="Disordered" evidence="7">
    <location>
        <begin position="1747"/>
        <end position="1798"/>
    </location>
</feature>
<dbReference type="InterPro" id="IPR036770">
    <property type="entry name" value="Ankyrin_rpt-contain_sf"/>
</dbReference>
<dbReference type="Pfam" id="PF12796">
    <property type="entry name" value="Ank_2"/>
    <property type="match status" value="3"/>
</dbReference>
<keyword evidence="2" id="KW-0677">Repeat</keyword>
<dbReference type="Gene3D" id="3.30.60.90">
    <property type="match status" value="1"/>
</dbReference>
<name>A0A8H2ZPY8_9HELO</name>
<evidence type="ECO:0000256" key="7">
    <source>
        <dbReference type="SAM" id="MobiDB-lite"/>
    </source>
</evidence>